<dbReference type="EMBL" id="NUTL01000007">
    <property type="protein sequence ID" value="PHF04466.1"/>
    <property type="molecule type" value="Genomic_DNA"/>
</dbReference>
<protein>
    <submittedName>
        <fullName evidence="1">Uncharacterized protein</fullName>
    </submittedName>
</protein>
<dbReference type="Proteomes" id="UP000221918">
    <property type="component" value="Unassembled WGS sequence"/>
</dbReference>
<sequence>MRGFIDRAACAFNSIQLQRLEQSVVSLLYLRQKAPLNQEFQRPPVLSEPLALLIVLLIQERT</sequence>
<dbReference type="AlphaFoldDB" id="A0ABD6TF27"/>
<reference evidence="1 2" key="1">
    <citation type="submission" date="2017-09" db="EMBL/GenBank/DDBJ databases">
        <title>Large-scale bioinformatics analysis of Bacillus genomes uncovers conserved roles of natural products in bacterial physiology.</title>
        <authorList>
            <consortium name="Agbiome Team Llc"/>
            <person name="Bleich R.M."/>
            <person name="Grubbs K.J."/>
            <person name="Santa Maria K.C."/>
            <person name="Allen S.E."/>
            <person name="Farag S."/>
            <person name="Shank E.A."/>
            <person name="Bowers A."/>
        </authorList>
    </citation>
    <scope>NUCLEOTIDE SEQUENCE [LARGE SCALE GENOMIC DNA]</scope>
    <source>
        <strain evidence="1 2">AFS037265</strain>
    </source>
</reference>
<evidence type="ECO:0000313" key="2">
    <source>
        <dbReference type="Proteomes" id="UP000221918"/>
    </source>
</evidence>
<proteinExistence type="predicted"/>
<comment type="caution">
    <text evidence="1">The sequence shown here is derived from an EMBL/GenBank/DDBJ whole genome shotgun (WGS) entry which is preliminary data.</text>
</comment>
<accession>A0ABD6TF27</accession>
<name>A0ABD6TF27_9BACI</name>
<evidence type="ECO:0000313" key="1">
    <source>
        <dbReference type="EMBL" id="PHF04466.1"/>
    </source>
</evidence>
<organism evidence="1 2">
    <name type="scientific">Bacillus pseudomycoides</name>
    <dbReference type="NCBI Taxonomy" id="64104"/>
    <lineage>
        <taxon>Bacteria</taxon>
        <taxon>Bacillati</taxon>
        <taxon>Bacillota</taxon>
        <taxon>Bacilli</taxon>
        <taxon>Bacillales</taxon>
        <taxon>Bacillaceae</taxon>
        <taxon>Bacillus</taxon>
        <taxon>Bacillus cereus group</taxon>
    </lineage>
</organism>
<gene>
    <name evidence="1" type="ORF">COF81_01955</name>
</gene>